<accession>A0AAD1ZFZ2</accession>
<reference evidence="2" key="1">
    <citation type="submission" date="2023-05" db="EMBL/GenBank/DDBJ databases">
        <authorList>
            <person name="Huff M."/>
        </authorList>
    </citation>
    <scope>NUCLEOTIDE SEQUENCE</scope>
</reference>
<protein>
    <submittedName>
        <fullName evidence="2">Uncharacterized protein</fullName>
    </submittedName>
</protein>
<evidence type="ECO:0000256" key="1">
    <source>
        <dbReference type="SAM" id="Phobius"/>
    </source>
</evidence>
<sequence>MSRWSTAASVFRWIDVSISLPTSFFRLLRLFASYLTPTWSNGFNLSSFTTSLEPRRLASLLRFPNLDFSSIYIVDTVVWSVVSAVESVVLVSFLCFFFVFCGCTL</sequence>
<keyword evidence="3" id="KW-1185">Reference proteome</keyword>
<proteinExistence type="predicted"/>
<keyword evidence="1" id="KW-1133">Transmembrane helix</keyword>
<organism evidence="2 3">
    <name type="scientific">Fraxinus pennsylvanica</name>
    <dbReference type="NCBI Taxonomy" id="56036"/>
    <lineage>
        <taxon>Eukaryota</taxon>
        <taxon>Viridiplantae</taxon>
        <taxon>Streptophyta</taxon>
        <taxon>Embryophyta</taxon>
        <taxon>Tracheophyta</taxon>
        <taxon>Spermatophyta</taxon>
        <taxon>Magnoliopsida</taxon>
        <taxon>eudicotyledons</taxon>
        <taxon>Gunneridae</taxon>
        <taxon>Pentapetalae</taxon>
        <taxon>asterids</taxon>
        <taxon>lamiids</taxon>
        <taxon>Lamiales</taxon>
        <taxon>Oleaceae</taxon>
        <taxon>Oleeae</taxon>
        <taxon>Fraxinus</taxon>
    </lineage>
</organism>
<dbReference type="PANTHER" id="PTHR33726:SF19">
    <property type="entry name" value="OS03G0313800 PROTEIN"/>
    <property type="match status" value="1"/>
</dbReference>
<dbReference type="AlphaFoldDB" id="A0AAD1ZFZ2"/>
<gene>
    <name evidence="2" type="ORF">FPE_LOCUS17385</name>
</gene>
<name>A0AAD1ZFZ2_9LAMI</name>
<evidence type="ECO:0000313" key="3">
    <source>
        <dbReference type="Proteomes" id="UP000834106"/>
    </source>
</evidence>
<feature type="transmembrane region" description="Helical" evidence="1">
    <location>
        <begin position="77"/>
        <end position="101"/>
    </location>
</feature>
<keyword evidence="1" id="KW-0472">Membrane</keyword>
<dbReference type="Proteomes" id="UP000834106">
    <property type="component" value="Chromosome 10"/>
</dbReference>
<dbReference type="PANTHER" id="PTHR33726">
    <property type="entry name" value="TRANSMEMBRANE PROTEIN"/>
    <property type="match status" value="1"/>
</dbReference>
<dbReference type="EMBL" id="OU503045">
    <property type="protein sequence ID" value="CAI9768905.1"/>
    <property type="molecule type" value="Genomic_DNA"/>
</dbReference>
<keyword evidence="1" id="KW-0812">Transmembrane</keyword>
<evidence type="ECO:0000313" key="2">
    <source>
        <dbReference type="EMBL" id="CAI9768905.1"/>
    </source>
</evidence>